<reference evidence="2 3" key="1">
    <citation type="journal article" date="2021" name="Sci. Rep.">
        <title>The genome of the diatom Chaetoceros tenuissimus carries an ancient integrated fragment of an extant virus.</title>
        <authorList>
            <person name="Hongo Y."/>
            <person name="Kimura K."/>
            <person name="Takaki Y."/>
            <person name="Yoshida Y."/>
            <person name="Baba S."/>
            <person name="Kobayashi G."/>
            <person name="Nagasaki K."/>
            <person name="Hano T."/>
            <person name="Tomaru Y."/>
        </authorList>
    </citation>
    <scope>NUCLEOTIDE SEQUENCE [LARGE SCALE GENOMIC DNA]</scope>
    <source>
        <strain evidence="2 3">NIES-3715</strain>
    </source>
</reference>
<dbReference type="AlphaFoldDB" id="A0AAD3GZC2"/>
<feature type="compositionally biased region" description="Polar residues" evidence="1">
    <location>
        <begin position="371"/>
        <end position="380"/>
    </location>
</feature>
<dbReference type="EMBL" id="BLLK01000020">
    <property type="protein sequence ID" value="GFH44615.1"/>
    <property type="molecule type" value="Genomic_DNA"/>
</dbReference>
<organism evidence="2 3">
    <name type="scientific">Chaetoceros tenuissimus</name>
    <dbReference type="NCBI Taxonomy" id="426638"/>
    <lineage>
        <taxon>Eukaryota</taxon>
        <taxon>Sar</taxon>
        <taxon>Stramenopiles</taxon>
        <taxon>Ochrophyta</taxon>
        <taxon>Bacillariophyta</taxon>
        <taxon>Coscinodiscophyceae</taxon>
        <taxon>Chaetocerotophycidae</taxon>
        <taxon>Chaetocerotales</taxon>
        <taxon>Chaetocerotaceae</taxon>
        <taxon>Chaetoceros</taxon>
    </lineage>
</organism>
<protein>
    <submittedName>
        <fullName evidence="2">Uncharacterized protein</fullName>
    </submittedName>
</protein>
<dbReference type="Proteomes" id="UP001054902">
    <property type="component" value="Unassembled WGS sequence"/>
</dbReference>
<proteinExistence type="predicted"/>
<feature type="compositionally biased region" description="Polar residues" evidence="1">
    <location>
        <begin position="388"/>
        <end position="415"/>
    </location>
</feature>
<name>A0AAD3GZC2_9STRA</name>
<feature type="region of interest" description="Disordered" evidence="1">
    <location>
        <begin position="1"/>
        <end position="24"/>
    </location>
</feature>
<sequence length="574" mass="60965">MEMKEGNGTDRKKERELETTDHGTDARFLNDVAINDGPGGACDVCGGNYECNSNFGAKSFNDPLGVPVGEMKVEVFGASCSSGPIEVSVNNNVLGEVASLSNSCICGDCYSSSSCLSVDPGLYNAGQQNTIELRKTVDGVDCVDRVELELLPATVSFTQSLKIGSTMTFNFAGVPATNSDVTIDFTFTGNLGGSLPINIKSVALYSLNACSVTSSRLGRVGSGKFPGICSDSNNCFCRTDTTTVTLDKDAFNDLIGTNGEVEFQMIPTIDVTYFARRCSSNVGTISFTVKPTCQAVGQNCAPSSSPTSSIKPSPTPTKAPTSTPSSTPTAIPSSSPSSLPSDIPSDVPSDQPSLLFSSMPSDIPSDVPSDQPFSLPSSMPSDIPSDVPSDQPSLLPSSMPSNIPSDIPSDQPSLLPSSMPSNIPSDIPSDQPSLLPSSIPSWIPSSEPSWVDDEQCKKKDPENDYCAMIDGRCKVDCQDDEDFFCMPGLCSYDRNWDKPTKSPKMRQLKEEEVDIVDIEITADGSVERNLKATKAPSEKGTKETEALSEKEAKTTNAPKSSCACRVPRKRGCKK</sequence>
<gene>
    <name evidence="2" type="ORF">CTEN210_01089</name>
</gene>
<accession>A0AAD3GZC2</accession>
<feature type="region of interest" description="Disordered" evidence="1">
    <location>
        <begin position="298"/>
        <end position="437"/>
    </location>
</feature>
<comment type="caution">
    <text evidence="2">The sequence shown here is derived from an EMBL/GenBank/DDBJ whole genome shotgun (WGS) entry which is preliminary data.</text>
</comment>
<evidence type="ECO:0000313" key="2">
    <source>
        <dbReference type="EMBL" id="GFH44615.1"/>
    </source>
</evidence>
<feature type="compositionally biased region" description="Low complexity" evidence="1">
    <location>
        <begin position="416"/>
        <end position="437"/>
    </location>
</feature>
<feature type="compositionally biased region" description="Basic and acidic residues" evidence="1">
    <location>
        <begin position="529"/>
        <end position="553"/>
    </location>
</feature>
<keyword evidence="3" id="KW-1185">Reference proteome</keyword>
<feature type="region of interest" description="Disordered" evidence="1">
    <location>
        <begin position="529"/>
        <end position="574"/>
    </location>
</feature>
<evidence type="ECO:0000313" key="3">
    <source>
        <dbReference type="Proteomes" id="UP001054902"/>
    </source>
</evidence>
<evidence type="ECO:0000256" key="1">
    <source>
        <dbReference type="SAM" id="MobiDB-lite"/>
    </source>
</evidence>
<feature type="compositionally biased region" description="Low complexity" evidence="1">
    <location>
        <begin position="301"/>
        <end position="353"/>
    </location>
</feature>